<evidence type="ECO:0000259" key="4">
    <source>
        <dbReference type="Pfam" id="PF01420"/>
    </source>
</evidence>
<feature type="domain" description="Type I restriction modification DNA specificity" evidence="4">
    <location>
        <begin position="203"/>
        <end position="344"/>
    </location>
</feature>
<dbReference type="PANTHER" id="PTHR30408">
    <property type="entry name" value="TYPE-1 RESTRICTION ENZYME ECOKI SPECIFICITY PROTEIN"/>
    <property type="match status" value="1"/>
</dbReference>
<keyword evidence="3" id="KW-0238">DNA-binding</keyword>
<evidence type="ECO:0000313" key="6">
    <source>
        <dbReference type="Proteomes" id="UP000277424"/>
    </source>
</evidence>
<gene>
    <name evidence="5" type="ORF">BCL74_2305</name>
</gene>
<feature type="domain" description="Type I restriction modification DNA specificity" evidence="4">
    <location>
        <begin position="8"/>
        <end position="168"/>
    </location>
</feature>
<comment type="caution">
    <text evidence="5">The sequence shown here is derived from an EMBL/GenBank/DDBJ whole genome shotgun (WGS) entry which is preliminary data.</text>
</comment>
<dbReference type="Gene3D" id="3.90.220.20">
    <property type="entry name" value="DNA methylase specificity domains"/>
    <property type="match status" value="2"/>
</dbReference>
<dbReference type="RefSeq" id="WP_121220103.1">
    <property type="nucleotide sequence ID" value="NZ_RBIG01000002.1"/>
</dbReference>
<dbReference type="CDD" id="cd17266">
    <property type="entry name" value="RMtype1_S_Sau1132ORF3780P-TRD2-CR2_like"/>
    <property type="match status" value="1"/>
</dbReference>
<organism evidence="5 6">
    <name type="scientific">Oceanibaculum indicum</name>
    <dbReference type="NCBI Taxonomy" id="526216"/>
    <lineage>
        <taxon>Bacteria</taxon>
        <taxon>Pseudomonadati</taxon>
        <taxon>Pseudomonadota</taxon>
        <taxon>Alphaproteobacteria</taxon>
        <taxon>Rhodospirillales</taxon>
        <taxon>Oceanibaculaceae</taxon>
        <taxon>Oceanibaculum</taxon>
    </lineage>
</organism>
<name>A0A420WH76_9PROT</name>
<dbReference type="GO" id="GO:0009307">
    <property type="term" value="P:DNA restriction-modification system"/>
    <property type="evidence" value="ECO:0007669"/>
    <property type="project" value="UniProtKB-KW"/>
</dbReference>
<dbReference type="InterPro" id="IPR044946">
    <property type="entry name" value="Restrct_endonuc_typeI_TRD_sf"/>
</dbReference>
<keyword evidence="2" id="KW-0680">Restriction system</keyword>
<sequence>MKHTSLAGWRSVALGEVCAIINGGTPKSQVKAYWDGEVQWLTPKDMGQMQGREIGETPRTITQAGLDNSSARLVPPQSVILSTRAPIGHLAVNTVSMAFNQGCRGLVPSDALDHLYLYHFLSASKELLQSLGTGTTFKELSSGNLKQVQIPLPPLEEQRRVVAILDEAFEGLACARTNAEANLQNARELFESLRFAMLSERTEGWEIRQLADCFRLKSGENLTAKEMVPGPFPVYGGNGIAGTHQESNLSGDNVIIGRVGALCGNARYIDHDIWLTDNAFKIVGYNFDFDYKFLAYLLNFKNLRSLARQSAQPVISNSSLANLELIFPPSVSTQAELANKLAIAEEALDIVRRDYEGKIQDLDDLRQSILQKAFAGELR</sequence>
<dbReference type="SUPFAM" id="SSF116734">
    <property type="entry name" value="DNA methylase specificity domain"/>
    <property type="match status" value="2"/>
</dbReference>
<dbReference type="InterPro" id="IPR052021">
    <property type="entry name" value="Type-I_RS_S_subunit"/>
</dbReference>
<dbReference type="Gene3D" id="1.10.287.1120">
    <property type="entry name" value="Bipartite methylase S protein"/>
    <property type="match status" value="1"/>
</dbReference>
<dbReference type="InterPro" id="IPR000055">
    <property type="entry name" value="Restrct_endonuc_typeI_TRD"/>
</dbReference>
<dbReference type="PANTHER" id="PTHR30408:SF13">
    <property type="entry name" value="TYPE I RESTRICTION ENZYME HINDI SPECIFICITY SUBUNIT"/>
    <property type="match status" value="1"/>
</dbReference>
<dbReference type="OrthoDB" id="164285at2"/>
<comment type="similarity">
    <text evidence="1">Belongs to the type-I restriction system S methylase family.</text>
</comment>
<proteinExistence type="inferred from homology"/>
<reference evidence="5 6" key="1">
    <citation type="submission" date="2018-10" db="EMBL/GenBank/DDBJ databases">
        <title>Comparative analysis of microorganisms from saline springs in Andes Mountain Range, Colombia.</title>
        <authorList>
            <person name="Rubin E."/>
        </authorList>
    </citation>
    <scope>NUCLEOTIDE SEQUENCE [LARGE SCALE GENOMIC DNA]</scope>
    <source>
        <strain evidence="5 6">USBA 36</strain>
    </source>
</reference>
<dbReference type="CDD" id="cd17273">
    <property type="entry name" value="RMtype1_S_EcoJA69PI-TRD1-CR1_like"/>
    <property type="match status" value="1"/>
</dbReference>
<accession>A0A420WH76</accession>
<dbReference type="AlphaFoldDB" id="A0A420WH76"/>
<dbReference type="Proteomes" id="UP000277424">
    <property type="component" value="Unassembled WGS sequence"/>
</dbReference>
<protein>
    <submittedName>
        <fullName evidence="5">Type I restriction enzyme S subunit</fullName>
    </submittedName>
</protein>
<dbReference type="EMBL" id="RBIG01000002">
    <property type="protein sequence ID" value="RKQ70360.1"/>
    <property type="molecule type" value="Genomic_DNA"/>
</dbReference>
<dbReference type="GO" id="GO:0003677">
    <property type="term" value="F:DNA binding"/>
    <property type="evidence" value="ECO:0007669"/>
    <property type="project" value="UniProtKB-KW"/>
</dbReference>
<evidence type="ECO:0000256" key="2">
    <source>
        <dbReference type="ARBA" id="ARBA00022747"/>
    </source>
</evidence>
<evidence type="ECO:0000256" key="1">
    <source>
        <dbReference type="ARBA" id="ARBA00010923"/>
    </source>
</evidence>
<evidence type="ECO:0000256" key="3">
    <source>
        <dbReference type="ARBA" id="ARBA00023125"/>
    </source>
</evidence>
<evidence type="ECO:0000313" key="5">
    <source>
        <dbReference type="EMBL" id="RKQ70360.1"/>
    </source>
</evidence>
<dbReference type="Pfam" id="PF01420">
    <property type="entry name" value="Methylase_S"/>
    <property type="match status" value="2"/>
</dbReference>